<dbReference type="EMBL" id="JAWQEG010002281">
    <property type="protein sequence ID" value="KAK3872960.1"/>
    <property type="molecule type" value="Genomic_DNA"/>
</dbReference>
<evidence type="ECO:0000256" key="2">
    <source>
        <dbReference type="SAM" id="SignalP"/>
    </source>
</evidence>
<dbReference type="Proteomes" id="UP001286313">
    <property type="component" value="Unassembled WGS sequence"/>
</dbReference>
<proteinExistence type="predicted"/>
<keyword evidence="4" id="KW-1185">Reference proteome</keyword>
<accession>A0AAE1FGJ0</accession>
<keyword evidence="1" id="KW-1133">Transmembrane helix</keyword>
<evidence type="ECO:0000256" key="1">
    <source>
        <dbReference type="SAM" id="Phobius"/>
    </source>
</evidence>
<feature type="signal peptide" evidence="2">
    <location>
        <begin position="1"/>
        <end position="20"/>
    </location>
</feature>
<organism evidence="3 4">
    <name type="scientific">Petrolisthes cinctipes</name>
    <name type="common">Flat porcelain crab</name>
    <dbReference type="NCBI Taxonomy" id="88211"/>
    <lineage>
        <taxon>Eukaryota</taxon>
        <taxon>Metazoa</taxon>
        <taxon>Ecdysozoa</taxon>
        <taxon>Arthropoda</taxon>
        <taxon>Crustacea</taxon>
        <taxon>Multicrustacea</taxon>
        <taxon>Malacostraca</taxon>
        <taxon>Eumalacostraca</taxon>
        <taxon>Eucarida</taxon>
        <taxon>Decapoda</taxon>
        <taxon>Pleocyemata</taxon>
        <taxon>Anomura</taxon>
        <taxon>Galatheoidea</taxon>
        <taxon>Porcellanidae</taxon>
        <taxon>Petrolisthes</taxon>
    </lineage>
</organism>
<protein>
    <submittedName>
        <fullName evidence="3">Uncharacterized protein</fullName>
    </submittedName>
</protein>
<keyword evidence="1" id="KW-0812">Transmembrane</keyword>
<evidence type="ECO:0000313" key="4">
    <source>
        <dbReference type="Proteomes" id="UP001286313"/>
    </source>
</evidence>
<sequence length="246" mass="27090">MLLRWVLLVVLLSICQPALGQSPDQATGNIVDLTPQPPPPCSSQNSQCTNKLYLTTDNEAELTIEDEQTINNQQQQEEEEEGVDPYEAENIRQVLSCVFNSVPIIGGDWLGVVARLVFSDAELLEGAHSFVAGGRLLARIVDVRGSYQATKLITFLESCLEIEEHPDDIQHSEGYDNNVIDKENNILQSRGSTVQKLSSTISHRRKKRTLQVNSGGHGTDSLVGFNLLGLLVVGALITYLVYLLTM</sequence>
<feature type="transmembrane region" description="Helical" evidence="1">
    <location>
        <begin position="222"/>
        <end position="244"/>
    </location>
</feature>
<feature type="chain" id="PRO_5041918838" evidence="2">
    <location>
        <begin position="21"/>
        <end position="246"/>
    </location>
</feature>
<dbReference type="AlphaFoldDB" id="A0AAE1FGJ0"/>
<keyword evidence="1" id="KW-0472">Membrane</keyword>
<keyword evidence="2" id="KW-0732">Signal</keyword>
<comment type="caution">
    <text evidence="3">The sequence shown here is derived from an EMBL/GenBank/DDBJ whole genome shotgun (WGS) entry which is preliminary data.</text>
</comment>
<gene>
    <name evidence="3" type="ORF">Pcinc_021984</name>
</gene>
<reference evidence="3" key="1">
    <citation type="submission" date="2023-10" db="EMBL/GenBank/DDBJ databases">
        <title>Genome assemblies of two species of porcelain crab, Petrolisthes cinctipes and Petrolisthes manimaculis (Anomura: Porcellanidae).</title>
        <authorList>
            <person name="Angst P."/>
        </authorList>
    </citation>
    <scope>NUCLEOTIDE SEQUENCE</scope>
    <source>
        <strain evidence="3">PB745_01</strain>
        <tissue evidence="3">Gill</tissue>
    </source>
</reference>
<evidence type="ECO:0000313" key="3">
    <source>
        <dbReference type="EMBL" id="KAK3872960.1"/>
    </source>
</evidence>
<name>A0AAE1FGJ0_PETCI</name>